<keyword evidence="1" id="KW-0472">Membrane</keyword>
<keyword evidence="1" id="KW-1133">Transmembrane helix</keyword>
<feature type="transmembrane region" description="Helical" evidence="1">
    <location>
        <begin position="21"/>
        <end position="41"/>
    </location>
</feature>
<dbReference type="AlphaFoldDB" id="A0A7Y9S172"/>
<name>A0A7Y9S172_9ACTN</name>
<sequence>MHTTMRSRGGVRSLARHYVEMVVAMVVGMATLYPVWAAAVGRLDAAWLVRTEIEAIAMATAMAVPMAGWMVLRGHGIAVVAEMCLAMYAGFIALFPFLWAGLIGQAALLGVGHVAMLLLMALVMVHRPEEYTHRH</sequence>
<keyword evidence="3" id="KW-1185">Reference proteome</keyword>
<gene>
    <name evidence="2" type="ORF">BJ980_000772</name>
</gene>
<evidence type="ECO:0000313" key="2">
    <source>
        <dbReference type="EMBL" id="NYG57849.1"/>
    </source>
</evidence>
<dbReference type="EMBL" id="JACCAA010000001">
    <property type="protein sequence ID" value="NYG57849.1"/>
    <property type="molecule type" value="Genomic_DNA"/>
</dbReference>
<accession>A0A7Y9S172</accession>
<evidence type="ECO:0000256" key="1">
    <source>
        <dbReference type="SAM" id="Phobius"/>
    </source>
</evidence>
<dbReference type="Proteomes" id="UP000540656">
    <property type="component" value="Unassembled WGS sequence"/>
</dbReference>
<evidence type="ECO:0008006" key="4">
    <source>
        <dbReference type="Google" id="ProtNLM"/>
    </source>
</evidence>
<protein>
    <recommendedName>
        <fullName evidence="4">Flagellar biosynthetic protein FliP</fullName>
    </recommendedName>
</protein>
<comment type="caution">
    <text evidence="2">The sequence shown here is derived from an EMBL/GenBank/DDBJ whole genome shotgun (WGS) entry which is preliminary data.</text>
</comment>
<reference evidence="2 3" key="1">
    <citation type="submission" date="2020-07" db="EMBL/GenBank/DDBJ databases">
        <title>Sequencing the genomes of 1000 actinobacteria strains.</title>
        <authorList>
            <person name="Klenk H.-P."/>
        </authorList>
    </citation>
    <scope>NUCLEOTIDE SEQUENCE [LARGE SCALE GENOMIC DNA]</scope>
    <source>
        <strain evidence="2 3">DSM 23819</strain>
    </source>
</reference>
<feature type="transmembrane region" description="Helical" evidence="1">
    <location>
        <begin position="79"/>
        <end position="100"/>
    </location>
</feature>
<keyword evidence="1" id="KW-0812">Transmembrane</keyword>
<proteinExistence type="predicted"/>
<evidence type="ECO:0000313" key="3">
    <source>
        <dbReference type="Proteomes" id="UP000540656"/>
    </source>
</evidence>
<dbReference type="RefSeq" id="WP_179501069.1">
    <property type="nucleotide sequence ID" value="NZ_JACCAA010000001.1"/>
</dbReference>
<organism evidence="2 3">
    <name type="scientific">Nocardioides daedukensis</name>
    <dbReference type="NCBI Taxonomy" id="634462"/>
    <lineage>
        <taxon>Bacteria</taxon>
        <taxon>Bacillati</taxon>
        <taxon>Actinomycetota</taxon>
        <taxon>Actinomycetes</taxon>
        <taxon>Propionibacteriales</taxon>
        <taxon>Nocardioidaceae</taxon>
        <taxon>Nocardioides</taxon>
    </lineage>
</organism>
<feature type="transmembrane region" description="Helical" evidence="1">
    <location>
        <begin position="53"/>
        <end position="72"/>
    </location>
</feature>
<feature type="transmembrane region" description="Helical" evidence="1">
    <location>
        <begin position="106"/>
        <end position="125"/>
    </location>
</feature>